<dbReference type="EMBL" id="QJKK01000010">
    <property type="protein sequence ID" value="RAL22070.1"/>
    <property type="molecule type" value="Genomic_DNA"/>
</dbReference>
<keyword evidence="1" id="KW-0472">Membrane</keyword>
<keyword evidence="3" id="KW-1185">Reference proteome</keyword>
<organism evidence="2 3">
    <name type="scientific">Thermoflavimicrobium daqui</name>
    <dbReference type="NCBI Taxonomy" id="2137476"/>
    <lineage>
        <taxon>Bacteria</taxon>
        <taxon>Bacillati</taxon>
        <taxon>Bacillota</taxon>
        <taxon>Bacilli</taxon>
        <taxon>Bacillales</taxon>
        <taxon>Thermoactinomycetaceae</taxon>
        <taxon>Thermoflavimicrobium</taxon>
    </lineage>
</organism>
<reference evidence="2 3" key="2">
    <citation type="submission" date="2018-06" db="EMBL/GenBank/DDBJ databases">
        <authorList>
            <person name="Zhirakovskaya E."/>
        </authorList>
    </citation>
    <scope>NUCLEOTIDE SEQUENCE [LARGE SCALE GENOMIC DNA]</scope>
    <source>
        <strain evidence="2 3">FBKL4.011</strain>
    </source>
</reference>
<keyword evidence="1" id="KW-1133">Transmembrane helix</keyword>
<reference evidence="2 3" key="1">
    <citation type="submission" date="2018-06" db="EMBL/GenBank/DDBJ databases">
        <title>Thermoflavimicrobium daqus sp. nov., a thermophilic microbe isolated from Moutai-flavour Daqu.</title>
        <authorList>
            <person name="Wang X."/>
            <person name="Zhou H."/>
        </authorList>
    </citation>
    <scope>NUCLEOTIDE SEQUENCE [LARGE SCALE GENOMIC DNA]</scope>
    <source>
        <strain evidence="2 3">FBKL4.011</strain>
    </source>
</reference>
<evidence type="ECO:0000313" key="2">
    <source>
        <dbReference type="EMBL" id="RAL22070.1"/>
    </source>
</evidence>
<gene>
    <name evidence="2" type="ORF">DL897_14845</name>
</gene>
<keyword evidence="1" id="KW-0812">Transmembrane</keyword>
<accession>A0A364K210</accession>
<name>A0A364K210_9BACL</name>
<sequence>MLSLLLLLRNCIDYPSVSRLDLFLLIEIHVENRDRKVVPKIQQTLVVKSLWILVAKLDKVLTLLTTIGGIITLLGVFLTNIKQLTK</sequence>
<protein>
    <submittedName>
        <fullName evidence="2">Uncharacterized protein</fullName>
    </submittedName>
</protein>
<evidence type="ECO:0000256" key="1">
    <source>
        <dbReference type="SAM" id="Phobius"/>
    </source>
</evidence>
<feature type="transmembrane region" description="Helical" evidence="1">
    <location>
        <begin position="60"/>
        <end position="81"/>
    </location>
</feature>
<evidence type="ECO:0000313" key="3">
    <source>
        <dbReference type="Proteomes" id="UP000251213"/>
    </source>
</evidence>
<comment type="caution">
    <text evidence="2">The sequence shown here is derived from an EMBL/GenBank/DDBJ whole genome shotgun (WGS) entry which is preliminary data.</text>
</comment>
<dbReference type="AlphaFoldDB" id="A0A364K210"/>
<proteinExistence type="predicted"/>
<dbReference type="Proteomes" id="UP000251213">
    <property type="component" value="Unassembled WGS sequence"/>
</dbReference>